<keyword evidence="2" id="KW-1185">Reference proteome</keyword>
<sequence>MKKLIFIGALFIFACVMAFMTKDTYVYIEKDVSSDVFHYNKKCSTIHNHVMKRVTLADAQRLDKNVCKEEVCKEEKEH</sequence>
<proteinExistence type="predicted"/>
<evidence type="ECO:0000313" key="2">
    <source>
        <dbReference type="Proteomes" id="UP000198384"/>
    </source>
</evidence>
<organism evidence="1 2">
    <name type="scientific">Lutibacter agarilyticus</name>
    <dbReference type="NCBI Taxonomy" id="1109740"/>
    <lineage>
        <taxon>Bacteria</taxon>
        <taxon>Pseudomonadati</taxon>
        <taxon>Bacteroidota</taxon>
        <taxon>Flavobacteriia</taxon>
        <taxon>Flavobacteriales</taxon>
        <taxon>Flavobacteriaceae</taxon>
        <taxon>Lutibacter</taxon>
    </lineage>
</organism>
<protein>
    <recommendedName>
        <fullName evidence="3">Lipoprotein</fullName>
    </recommendedName>
</protein>
<evidence type="ECO:0000313" key="1">
    <source>
        <dbReference type="EMBL" id="SNR33338.1"/>
    </source>
</evidence>
<dbReference type="EMBL" id="FZNT01000001">
    <property type="protein sequence ID" value="SNR33338.1"/>
    <property type="molecule type" value="Genomic_DNA"/>
</dbReference>
<evidence type="ECO:0008006" key="3">
    <source>
        <dbReference type="Google" id="ProtNLM"/>
    </source>
</evidence>
<dbReference type="PROSITE" id="PS51257">
    <property type="entry name" value="PROKAR_LIPOPROTEIN"/>
    <property type="match status" value="1"/>
</dbReference>
<dbReference type="RefSeq" id="WP_089380032.1">
    <property type="nucleotide sequence ID" value="NZ_FZNT01000001.1"/>
</dbReference>
<reference evidence="1 2" key="1">
    <citation type="submission" date="2017-06" db="EMBL/GenBank/DDBJ databases">
        <authorList>
            <person name="Kim H.J."/>
            <person name="Triplett B.A."/>
        </authorList>
    </citation>
    <scope>NUCLEOTIDE SEQUENCE [LARGE SCALE GENOMIC DNA]</scope>
    <source>
        <strain evidence="1 2">DSM 29150</strain>
    </source>
</reference>
<accession>A0A238VGP2</accession>
<dbReference type="Proteomes" id="UP000198384">
    <property type="component" value="Unassembled WGS sequence"/>
</dbReference>
<gene>
    <name evidence="1" type="ORF">SAMN06265371_101380</name>
</gene>
<name>A0A238VGP2_9FLAO</name>
<dbReference type="AlphaFoldDB" id="A0A238VGP2"/>